<dbReference type="Gene3D" id="3.40.50.10490">
    <property type="entry name" value="Glucose-6-phosphate isomerase like protein, domain 1"/>
    <property type="match status" value="2"/>
</dbReference>
<accession>A0ABM9PMY3</accession>
<evidence type="ECO:0000259" key="10">
    <source>
        <dbReference type="PROSITE" id="PS51464"/>
    </source>
</evidence>
<dbReference type="RefSeq" id="WP_348738736.1">
    <property type="nucleotide sequence ID" value="NZ_CAXJRC010000022.1"/>
</dbReference>
<dbReference type="SUPFAM" id="SSF56235">
    <property type="entry name" value="N-terminal nucleophile aminohydrolases (Ntn hydrolases)"/>
    <property type="match status" value="1"/>
</dbReference>
<comment type="function">
    <text evidence="8">Catalyzes the first step in hexosamine metabolism, converting fructose-6P into glucosamine-6P using glutamine as a nitrogen source.</text>
</comment>
<dbReference type="Gene3D" id="3.60.20.10">
    <property type="entry name" value="Glutamine Phosphoribosylpyrophosphate, subunit 1, domain 1"/>
    <property type="match status" value="1"/>
</dbReference>
<dbReference type="HAMAP" id="MF_00164">
    <property type="entry name" value="GlmS"/>
    <property type="match status" value="1"/>
</dbReference>
<evidence type="ECO:0000313" key="11">
    <source>
        <dbReference type="EMBL" id="CAL2107084.1"/>
    </source>
</evidence>
<dbReference type="Proteomes" id="UP001497602">
    <property type="component" value="Unassembled WGS sequence"/>
</dbReference>
<proteinExistence type="inferred from homology"/>
<evidence type="ECO:0000256" key="1">
    <source>
        <dbReference type="ARBA" id="ARBA00001031"/>
    </source>
</evidence>
<gene>
    <name evidence="8 11" type="primary">glmS</name>
    <name evidence="11" type="ORF">T190115A13A_20364</name>
</gene>
<dbReference type="NCBIfam" id="TIGR01135">
    <property type="entry name" value="glmS"/>
    <property type="match status" value="1"/>
</dbReference>
<feature type="active site" description="Nucleophile; for GATase activity" evidence="8">
    <location>
        <position position="2"/>
    </location>
</feature>
<evidence type="ECO:0000256" key="7">
    <source>
        <dbReference type="ARBA" id="ARBA00022962"/>
    </source>
</evidence>
<dbReference type="InterPro" id="IPR029055">
    <property type="entry name" value="Ntn_hydrolases_N"/>
</dbReference>
<evidence type="ECO:0000256" key="3">
    <source>
        <dbReference type="ARBA" id="ARBA00016090"/>
    </source>
</evidence>
<feature type="domain" description="SIS" evidence="10">
    <location>
        <begin position="295"/>
        <end position="434"/>
    </location>
</feature>
<comment type="subunit">
    <text evidence="8">Homodimer.</text>
</comment>
<dbReference type="CDD" id="cd00714">
    <property type="entry name" value="GFAT"/>
    <property type="match status" value="1"/>
</dbReference>
<evidence type="ECO:0000256" key="4">
    <source>
        <dbReference type="ARBA" id="ARBA00022576"/>
    </source>
</evidence>
<comment type="catalytic activity">
    <reaction evidence="1 8">
        <text>D-fructose 6-phosphate + L-glutamine = D-glucosamine 6-phosphate + L-glutamate</text>
        <dbReference type="Rhea" id="RHEA:13237"/>
        <dbReference type="ChEBI" id="CHEBI:29985"/>
        <dbReference type="ChEBI" id="CHEBI:58359"/>
        <dbReference type="ChEBI" id="CHEBI:58725"/>
        <dbReference type="ChEBI" id="CHEBI:61527"/>
        <dbReference type="EC" id="2.6.1.16"/>
    </reaction>
</comment>
<evidence type="ECO:0000313" key="12">
    <source>
        <dbReference type="Proteomes" id="UP001497602"/>
    </source>
</evidence>
<dbReference type="InterPro" id="IPR047084">
    <property type="entry name" value="GFAT_N"/>
</dbReference>
<dbReference type="PANTHER" id="PTHR10937:SF0">
    <property type="entry name" value="GLUTAMINE--FRUCTOSE-6-PHOSPHATE TRANSAMINASE (ISOMERIZING)"/>
    <property type="match status" value="1"/>
</dbReference>
<keyword evidence="6" id="KW-0677">Repeat</keyword>
<dbReference type="GO" id="GO:0004360">
    <property type="term" value="F:glutamine-fructose-6-phosphate transaminase (isomerizing) activity"/>
    <property type="evidence" value="ECO:0007669"/>
    <property type="project" value="UniProtKB-EC"/>
</dbReference>
<reference evidence="11 12" key="1">
    <citation type="submission" date="2024-05" db="EMBL/GenBank/DDBJ databases">
        <authorList>
            <person name="Duchaud E."/>
        </authorList>
    </citation>
    <scope>NUCLEOTIDE SEQUENCE [LARGE SCALE GENOMIC DNA]</scope>
    <source>
        <strain evidence="11">Ena-SAMPLE-TAB-13-05-2024-13:56:06:370-140305</strain>
    </source>
</reference>
<protein>
    <recommendedName>
        <fullName evidence="3 8">Glutamine--fructose-6-phosphate aminotransferase [isomerizing]</fullName>
        <ecNumber evidence="2 8">2.6.1.16</ecNumber>
    </recommendedName>
    <alternativeName>
        <fullName evidence="8">D-fructose-6-phosphate amidotransferase</fullName>
    </alternativeName>
    <alternativeName>
        <fullName evidence="8">GFAT</fullName>
    </alternativeName>
    <alternativeName>
        <fullName evidence="8">Glucosamine-6-phosphate synthase</fullName>
    </alternativeName>
    <alternativeName>
        <fullName evidence="8">Hexosephosphate aminotransferase</fullName>
    </alternativeName>
    <alternativeName>
        <fullName evidence="8">L-glutamine--D-fructose-6-phosphate amidotransferase</fullName>
    </alternativeName>
</protein>
<dbReference type="CDD" id="cd05009">
    <property type="entry name" value="SIS_GlmS_GlmD_2"/>
    <property type="match status" value="1"/>
</dbReference>
<keyword evidence="12" id="KW-1185">Reference proteome</keyword>
<dbReference type="CDD" id="cd05008">
    <property type="entry name" value="SIS_GlmS_GlmD_1"/>
    <property type="match status" value="1"/>
</dbReference>
<dbReference type="InterPro" id="IPR035466">
    <property type="entry name" value="GlmS/AgaS_SIS"/>
</dbReference>
<keyword evidence="8" id="KW-0963">Cytoplasm</keyword>
<evidence type="ECO:0000259" key="9">
    <source>
        <dbReference type="PROSITE" id="PS51278"/>
    </source>
</evidence>
<dbReference type="EC" id="2.6.1.16" evidence="2 8"/>
<organism evidence="11 12">
    <name type="scientific">Tenacibaculum vairaonense</name>
    <dbReference type="NCBI Taxonomy" id="3137860"/>
    <lineage>
        <taxon>Bacteria</taxon>
        <taxon>Pseudomonadati</taxon>
        <taxon>Bacteroidota</taxon>
        <taxon>Flavobacteriia</taxon>
        <taxon>Flavobacteriales</taxon>
        <taxon>Flavobacteriaceae</taxon>
        <taxon>Tenacibaculum</taxon>
    </lineage>
</organism>
<evidence type="ECO:0000256" key="2">
    <source>
        <dbReference type="ARBA" id="ARBA00012916"/>
    </source>
</evidence>
<keyword evidence="5 8" id="KW-0808">Transferase</keyword>
<dbReference type="PANTHER" id="PTHR10937">
    <property type="entry name" value="GLUCOSAMINE--FRUCTOSE-6-PHOSPHATE AMINOTRANSFERASE, ISOMERIZING"/>
    <property type="match status" value="1"/>
</dbReference>
<feature type="domain" description="SIS" evidence="10">
    <location>
        <begin position="467"/>
        <end position="608"/>
    </location>
</feature>
<dbReference type="NCBIfam" id="NF001484">
    <property type="entry name" value="PRK00331.1"/>
    <property type="match status" value="1"/>
</dbReference>
<sequence>MCGITGYIGYRDAYPIVINGLKRLEYRGYDSAGIMMYDGSQMHLSKTKGKVSDLEVITNKEEERKKGRIGIGHTRWATHGVPNDTNSHPHFSQSGNLVIVHNGIIENYDTIKKELIGRGYEFKSDTDTEVLINLIEEVKKNEDCKLGKAVQLALTNVIGAYAIAVFDKTKPNELVVARLGSPIAIGVGKNNEEFFVASDASPFIEFTKNAIYLEDGELAIIKKDKGIKVRKIDNDKEVDANIQELQLSLEQIEKGGYDHFMLKEIYEQPKAITDTYRGRMLPNEGIIRMAGVDDNMPKFLNANRIIIVACGTSWHAGLVGEYLFEDMARIPVEVEYASEFRYRNPIITPNDIVIAISQSGETADTLAAIKLAKSKGAFVFGVCNVVGSSIARETHAGAYTHAGPEIGVASTKAFTTQITVLSLIALKLAQAKGTLSVSAVNNYLQALQQIPAQVEKLLEIDSLVKHIASVYMEASNCLYLGRGFNFPVALEGALKLKEISYIHAEGYPAAEMKHGPIALIDENMPVFVIATNKGHYEKVVSNIQEIKSRSGKIVAIVTEGDVTVKEIADHVIEIPDTEEAFTPLLTTIPLQLLSYHIAVMLGKNVDQPRNLAKSVTVE</sequence>
<dbReference type="SUPFAM" id="SSF53697">
    <property type="entry name" value="SIS domain"/>
    <property type="match status" value="1"/>
</dbReference>
<dbReference type="Pfam" id="PF13522">
    <property type="entry name" value="GATase_6"/>
    <property type="match status" value="1"/>
</dbReference>
<evidence type="ECO:0000256" key="6">
    <source>
        <dbReference type="ARBA" id="ARBA00022737"/>
    </source>
</evidence>
<feature type="active site" description="For Fru-6P isomerization activity" evidence="8">
    <location>
        <position position="613"/>
    </location>
</feature>
<comment type="subcellular location">
    <subcellularLocation>
        <location evidence="8">Cytoplasm</location>
    </subcellularLocation>
</comment>
<dbReference type="InterPro" id="IPR017932">
    <property type="entry name" value="GATase_2_dom"/>
</dbReference>
<dbReference type="InterPro" id="IPR046348">
    <property type="entry name" value="SIS_dom_sf"/>
</dbReference>
<keyword evidence="4 8" id="KW-0032">Aminotransferase</keyword>
<dbReference type="InterPro" id="IPR001347">
    <property type="entry name" value="SIS_dom"/>
</dbReference>
<feature type="domain" description="Glutamine amidotransferase type-2" evidence="9">
    <location>
        <begin position="2"/>
        <end position="224"/>
    </location>
</feature>
<keyword evidence="7" id="KW-0315">Glutamine amidotransferase</keyword>
<dbReference type="PROSITE" id="PS51464">
    <property type="entry name" value="SIS"/>
    <property type="match status" value="2"/>
</dbReference>
<dbReference type="PROSITE" id="PS51278">
    <property type="entry name" value="GATASE_TYPE_2"/>
    <property type="match status" value="1"/>
</dbReference>
<feature type="initiator methionine" description="Removed" evidence="8">
    <location>
        <position position="1"/>
    </location>
</feature>
<dbReference type="InterPro" id="IPR035490">
    <property type="entry name" value="GlmS/FrlB_SIS"/>
</dbReference>
<name>A0ABM9PMY3_9FLAO</name>
<evidence type="ECO:0000256" key="8">
    <source>
        <dbReference type="HAMAP-Rule" id="MF_00164"/>
    </source>
</evidence>
<dbReference type="Pfam" id="PF01380">
    <property type="entry name" value="SIS"/>
    <property type="match status" value="2"/>
</dbReference>
<dbReference type="InterPro" id="IPR005855">
    <property type="entry name" value="GFAT"/>
</dbReference>
<comment type="caution">
    <text evidence="11">The sequence shown here is derived from an EMBL/GenBank/DDBJ whole genome shotgun (WGS) entry which is preliminary data.</text>
</comment>
<evidence type="ECO:0000256" key="5">
    <source>
        <dbReference type="ARBA" id="ARBA00022679"/>
    </source>
</evidence>
<dbReference type="EMBL" id="CAXJRC010000022">
    <property type="protein sequence ID" value="CAL2107084.1"/>
    <property type="molecule type" value="Genomic_DNA"/>
</dbReference>